<reference evidence="2 3" key="1">
    <citation type="submission" date="2020-05" db="EMBL/GenBank/DDBJ databases">
        <authorList>
            <person name="Whitworth D."/>
        </authorList>
    </citation>
    <scope>NUCLEOTIDE SEQUENCE [LARGE SCALE GENOMIC DNA]</scope>
    <source>
        <strain evidence="2 3">AM005</strain>
    </source>
</reference>
<dbReference type="Proteomes" id="UP000533080">
    <property type="component" value="Unassembled WGS sequence"/>
</dbReference>
<comment type="caution">
    <text evidence="2">The sequence shown here is derived from an EMBL/GenBank/DDBJ whole genome shotgun (WGS) entry which is preliminary data.</text>
</comment>
<accession>A0A7Y4IL05</accession>
<evidence type="ECO:0000313" key="3">
    <source>
        <dbReference type="Proteomes" id="UP000533080"/>
    </source>
</evidence>
<dbReference type="EMBL" id="JABFNT010000059">
    <property type="protein sequence ID" value="NOJ80500.1"/>
    <property type="molecule type" value="Genomic_DNA"/>
</dbReference>
<evidence type="ECO:0000313" key="2">
    <source>
        <dbReference type="EMBL" id="NOJ80500.1"/>
    </source>
</evidence>
<feature type="signal peptide" evidence="1">
    <location>
        <begin position="1"/>
        <end position="18"/>
    </location>
</feature>
<name>A0A7Y4IL05_MYXXA</name>
<dbReference type="RefSeq" id="WP_171442665.1">
    <property type="nucleotide sequence ID" value="NZ_JABFNS010000055.1"/>
</dbReference>
<organism evidence="2 3">
    <name type="scientific">Myxococcus xanthus</name>
    <dbReference type="NCBI Taxonomy" id="34"/>
    <lineage>
        <taxon>Bacteria</taxon>
        <taxon>Pseudomonadati</taxon>
        <taxon>Myxococcota</taxon>
        <taxon>Myxococcia</taxon>
        <taxon>Myxococcales</taxon>
        <taxon>Cystobacterineae</taxon>
        <taxon>Myxococcaceae</taxon>
        <taxon>Myxococcus</taxon>
    </lineage>
</organism>
<evidence type="ECO:0000256" key="1">
    <source>
        <dbReference type="SAM" id="SignalP"/>
    </source>
</evidence>
<feature type="chain" id="PRO_5031549688" evidence="1">
    <location>
        <begin position="19"/>
        <end position="602"/>
    </location>
</feature>
<gene>
    <name evidence="2" type="ORF">HNV28_19575</name>
</gene>
<sequence>MKIALLISVLLSTGAAGGATPSLADAQVLHLKEVDVDSNAVEITANIAIVDIGSTIHIGVTRDNALAKLGMAAGATELTATLVKNSKVLADALAQANKATEQLRIAMHLWTSNPTPETLKALQDATGKAADPAFNIVAAATSGSRFENVLDAALEAVPPEGISDPELFRLIADAAAAELVSLQADLRQSLQEEGVYFMLGAWIVGKDGNRSVHLDGFDDIKPSERYVLDRWSILLTPEQQSQLDAAGKAAHLFNSEGAGALVQRTGLPMILSAFNRAAQSLESTDKSAQNVATTVGGLSTAIQAELIQTATEMRQYRAFLEGLMRKYQAATPAPDSGATLLAGFNADLRESIVRARELVRRVSNLQVGLAALPGSLGPPLQELDKALRLTVTVLKADIDGLAEGVAALFSLARVNAELLEFSKEVKRHSVASLPSATVLDLNNTGRREPGDAVVFRFAVGRGESKPTVVETRQLTMYRVLPHFDTTVGLIFARVPDAVEGSSRFQAAPAYSVLLKWGSRTESYVNSIVTPGLGLNLSALDFNRDNTPEVGVALTLSLFRNILQAGGGYNVFRDQWYFFFGVGLPMPNIGGLPTNASSSLPDP</sequence>
<dbReference type="AlphaFoldDB" id="A0A7Y4IL05"/>
<proteinExistence type="predicted"/>
<protein>
    <submittedName>
        <fullName evidence="2">Uncharacterized protein</fullName>
    </submittedName>
</protein>
<keyword evidence="1" id="KW-0732">Signal</keyword>